<dbReference type="EMBL" id="JBEPBX010000001">
    <property type="protein sequence ID" value="MER6612207.1"/>
    <property type="molecule type" value="Genomic_DNA"/>
</dbReference>
<dbReference type="RefSeq" id="WP_351974660.1">
    <property type="nucleotide sequence ID" value="NZ_JBEPBX010000001.1"/>
</dbReference>
<name>A0ABV1UNJ2_9ACTN</name>
<gene>
    <name evidence="1" type="ORF">ABT276_02115</name>
</gene>
<proteinExistence type="predicted"/>
<sequence length="88" mass="9191">MSAALIVTAARALRRCLPHPVRRRAPPHAFALDRRGCVTGGMVPDSVTRAAVPIAWIGHSLRIGLASTPAAGDARIADQGRLGPPLPL</sequence>
<accession>A0ABV1UNJ2</accession>
<reference evidence="1 2" key="1">
    <citation type="submission" date="2024-06" db="EMBL/GenBank/DDBJ databases">
        <title>The Natural Products Discovery Center: Release of the First 8490 Sequenced Strains for Exploring Actinobacteria Biosynthetic Diversity.</title>
        <authorList>
            <person name="Kalkreuter E."/>
            <person name="Kautsar S.A."/>
            <person name="Yang D."/>
            <person name="Bader C.D."/>
            <person name="Teijaro C.N."/>
            <person name="Fluegel L."/>
            <person name="Davis C.M."/>
            <person name="Simpson J.R."/>
            <person name="Lauterbach L."/>
            <person name="Steele A.D."/>
            <person name="Gui C."/>
            <person name="Meng S."/>
            <person name="Li G."/>
            <person name="Viehrig K."/>
            <person name="Ye F."/>
            <person name="Su P."/>
            <person name="Kiefer A.F."/>
            <person name="Nichols A."/>
            <person name="Cepeda A.J."/>
            <person name="Yan W."/>
            <person name="Fan B."/>
            <person name="Jiang Y."/>
            <person name="Adhikari A."/>
            <person name="Zheng C.-J."/>
            <person name="Schuster L."/>
            <person name="Cowan T.M."/>
            <person name="Smanski M.J."/>
            <person name="Chevrette M.G."/>
            <person name="De Carvalho L.P.S."/>
            <person name="Shen B."/>
        </authorList>
    </citation>
    <scope>NUCLEOTIDE SEQUENCE [LARGE SCALE GENOMIC DNA]</scope>
    <source>
        <strain evidence="1 2">NPDC000837</strain>
    </source>
</reference>
<comment type="caution">
    <text evidence="1">The sequence shown here is derived from an EMBL/GenBank/DDBJ whole genome shotgun (WGS) entry which is preliminary data.</text>
</comment>
<evidence type="ECO:0000313" key="2">
    <source>
        <dbReference type="Proteomes" id="UP001445472"/>
    </source>
</evidence>
<dbReference type="Proteomes" id="UP001445472">
    <property type="component" value="Unassembled WGS sequence"/>
</dbReference>
<evidence type="ECO:0000313" key="1">
    <source>
        <dbReference type="EMBL" id="MER6612207.1"/>
    </source>
</evidence>
<organism evidence="1 2">
    <name type="scientific">Streptomyces xantholiticus</name>
    <dbReference type="NCBI Taxonomy" id="68285"/>
    <lineage>
        <taxon>Bacteria</taxon>
        <taxon>Bacillati</taxon>
        <taxon>Actinomycetota</taxon>
        <taxon>Actinomycetes</taxon>
        <taxon>Kitasatosporales</taxon>
        <taxon>Streptomycetaceae</taxon>
        <taxon>Streptomyces</taxon>
    </lineage>
</organism>
<keyword evidence="2" id="KW-1185">Reference proteome</keyword>
<protein>
    <submittedName>
        <fullName evidence="1">Uncharacterized protein</fullName>
    </submittedName>
</protein>